<sequence>MNHNYPCLSICFVREVRRQLIVEEFKQHYKGLIDESLTCQDKVELIKKCEKYTDEVIRKDVLPEDIVDIHKNYILTLNLTREDVFKTLDVLQEIVKGFGYSYRDYQRLVDKLQVHDKEIDLASSLQQTMLKTDIPQFDSIQIGVISVAAQKVSGDYFNLIDHNDGTMSFAVADVIGKGIPAALAMSMIKFGMDSYGHSQLPSDGLKRLNRVVEKNINQNMFVTMFYGLYEEMNHLLYCSSAGHEPGYIYRAEKEEFEEISVRGRVLGISSQTRYQQQEIPIYLDDLIIILTDGVTEARNSEGTFIDKQKLLEYIKKHKHMHPQDIVQIIYEAILKLQNPNKKDDMTILIIKRVN</sequence>
<gene>
    <name evidence="3" type="ORF">SAI7S6_1015230</name>
</gene>
<dbReference type="Gene3D" id="1.10.1240.30">
    <property type="entry name" value="KaiA/RbsU domain"/>
    <property type="match status" value="1"/>
</dbReference>
<accession>A0A7U7EZC0</accession>
<dbReference type="PANTHER" id="PTHR43156">
    <property type="entry name" value="STAGE II SPORULATION PROTEIN E-RELATED"/>
    <property type="match status" value="1"/>
</dbReference>
<dbReference type="SUPFAM" id="SSF101215">
    <property type="entry name" value="KaiA/RbsU domain"/>
    <property type="match status" value="1"/>
</dbReference>
<dbReference type="PANTHER" id="PTHR43156:SF15">
    <property type="entry name" value="PHOSPHOSERINE PHOSPHATASE RSBU"/>
    <property type="match status" value="1"/>
</dbReference>
<dbReference type="PROSITE" id="PS51746">
    <property type="entry name" value="PPM_2"/>
    <property type="match status" value="1"/>
</dbReference>
<feature type="domain" description="PPM-type phosphatase" evidence="2">
    <location>
        <begin position="141"/>
        <end position="352"/>
    </location>
</feature>
<dbReference type="Proteomes" id="UP000032744">
    <property type="component" value="Chromosome"/>
</dbReference>
<dbReference type="KEGG" id="sauy:SAI8T7_1015210"/>
<evidence type="ECO:0000313" key="4">
    <source>
        <dbReference type="Proteomes" id="UP000032744"/>
    </source>
</evidence>
<name>A0A7U7EZC0_STAAU</name>
<reference evidence="3 4" key="1">
    <citation type="journal article" date="2012" name="PLoS ONE">
        <title>Short term evolution of a highly transmissible methicillin-resistant Staphylococcus aureus clone (ST228) in a tertiary care hospital.</title>
        <authorList>
            <person name="Vogel V."/>
            <person name="Falquet L."/>
            <person name="Calderon-Copete S.P."/>
            <person name="Basset P."/>
            <person name="Blanc D.S."/>
        </authorList>
    </citation>
    <scope>NUCLEOTIDE SEQUENCE [LARGE SCALE GENOMIC DNA]</scope>
    <source>
        <strain evidence="4">ST228/18412</strain>
    </source>
</reference>
<dbReference type="InterPro" id="IPR017944">
    <property type="entry name" value="KaiA/RbsU_helical_domain_sf"/>
</dbReference>
<dbReference type="InterPro" id="IPR001932">
    <property type="entry name" value="PPM-type_phosphatase-like_dom"/>
</dbReference>
<proteinExistence type="predicted"/>
<evidence type="ECO:0000313" key="3">
    <source>
        <dbReference type="EMBL" id="CCJ23229.1"/>
    </source>
</evidence>
<dbReference type="SUPFAM" id="SSF81606">
    <property type="entry name" value="PP2C-like"/>
    <property type="match status" value="1"/>
</dbReference>
<dbReference type="KEGG" id="sauq:SAI4T8_1015240"/>
<dbReference type="InterPro" id="IPR052016">
    <property type="entry name" value="Bact_Sigma-Reg"/>
</dbReference>
<evidence type="ECO:0000259" key="2">
    <source>
        <dbReference type="PROSITE" id="PS51746"/>
    </source>
</evidence>
<dbReference type="Gene3D" id="3.60.40.10">
    <property type="entry name" value="PPM-type phosphatase domain"/>
    <property type="match status" value="1"/>
</dbReference>
<dbReference type="KEGG" id="sauk:SAI3T3_1015230"/>
<dbReference type="KEGG" id="saux:SAI6T6_1015190"/>
<dbReference type="InterPro" id="IPR036457">
    <property type="entry name" value="PPM-type-like_dom_sf"/>
</dbReference>
<dbReference type="AlphaFoldDB" id="A0A7U7EZC0"/>
<dbReference type="Pfam" id="PF07228">
    <property type="entry name" value="SpoIIE"/>
    <property type="match status" value="1"/>
</dbReference>
<dbReference type="Pfam" id="PF08673">
    <property type="entry name" value="RsbU_N"/>
    <property type="match status" value="1"/>
</dbReference>
<dbReference type="SMART" id="SM00332">
    <property type="entry name" value="PP2Cc"/>
    <property type="match status" value="1"/>
</dbReference>
<keyword evidence="1" id="KW-0378">Hydrolase</keyword>
<dbReference type="KEGG" id="sauw:SAI5S5_1015170"/>
<dbReference type="KEGG" id="sauj:SAI2T2_1015240"/>
<protein>
    <submittedName>
        <fullName evidence="3">RsbU</fullName>
    </submittedName>
</protein>
<dbReference type="EMBL" id="HE579071">
    <property type="protein sequence ID" value="CCJ23229.1"/>
    <property type="molecule type" value="Genomic_DNA"/>
</dbReference>
<dbReference type="SMART" id="SM00331">
    <property type="entry name" value="PP2C_SIG"/>
    <property type="match status" value="1"/>
</dbReference>
<organism evidence="3 4">
    <name type="scientific">Staphylococcus aureus subsp. aureus ST228</name>
    <dbReference type="NCBI Taxonomy" id="1074919"/>
    <lineage>
        <taxon>Bacteria</taxon>
        <taxon>Bacillati</taxon>
        <taxon>Bacillota</taxon>
        <taxon>Bacilli</taxon>
        <taxon>Bacillales</taxon>
        <taxon>Staphylococcaceae</taxon>
        <taxon>Staphylococcus</taxon>
    </lineage>
</organism>
<dbReference type="InterPro" id="IPR014787">
    <property type="entry name" value="PSer_Pase_RsbU_N"/>
</dbReference>
<dbReference type="KEGG" id="saut:SAI1T1_2015230"/>
<evidence type="ECO:0000256" key="1">
    <source>
        <dbReference type="ARBA" id="ARBA00022801"/>
    </source>
</evidence>
<dbReference type="GO" id="GO:0016791">
    <property type="term" value="F:phosphatase activity"/>
    <property type="evidence" value="ECO:0007669"/>
    <property type="project" value="TreeGrafter"/>
</dbReference>
<dbReference type="KEGG" id="sauv:SAI7S6_1015230"/>